<name>A0A965ZJB6_9SPHI</name>
<evidence type="ECO:0000313" key="1">
    <source>
        <dbReference type="EMBL" id="NCD72199.1"/>
    </source>
</evidence>
<sequence>MSSSDIDLLVTDFYQTLSFQTGEEPDLNALEALFYDEAVLINNTFGRPLSFTPESFVKAIQTQVADGTMQQFVQRELFSKTETFGKIAQRVSVYEYSFTDHESGRIPRGINYVQCIQTEGKWLISSMAWQDENENYIIPHEYHIGR</sequence>
<protein>
    <recommendedName>
        <fullName evidence="3">DUF4440 domain-containing protein</fullName>
    </recommendedName>
</protein>
<accession>A0A965ZJB6</accession>
<dbReference type="Gene3D" id="3.10.450.50">
    <property type="match status" value="1"/>
</dbReference>
<dbReference type="EMBL" id="WWEO01000045">
    <property type="protein sequence ID" value="NCD72199.1"/>
    <property type="molecule type" value="Genomic_DNA"/>
</dbReference>
<keyword evidence="2" id="KW-1185">Reference proteome</keyword>
<dbReference type="RefSeq" id="WP_166588156.1">
    <property type="nucleotide sequence ID" value="NZ_WWEO01000045.1"/>
</dbReference>
<dbReference type="SUPFAM" id="SSF54427">
    <property type="entry name" value="NTF2-like"/>
    <property type="match status" value="1"/>
</dbReference>
<reference evidence="1" key="1">
    <citation type="submission" date="2020-01" db="EMBL/GenBank/DDBJ databases">
        <authorList>
            <person name="Seo Y.L."/>
        </authorList>
    </citation>
    <scope>NUCLEOTIDE SEQUENCE</scope>
    <source>
        <strain evidence="1">R11</strain>
    </source>
</reference>
<gene>
    <name evidence="1" type="ORF">GSY63_22740</name>
</gene>
<proteinExistence type="predicted"/>
<dbReference type="AlphaFoldDB" id="A0A965ZJB6"/>
<evidence type="ECO:0000313" key="2">
    <source>
        <dbReference type="Proteomes" id="UP000638732"/>
    </source>
</evidence>
<reference evidence="1" key="2">
    <citation type="submission" date="2020-10" db="EMBL/GenBank/DDBJ databases">
        <title>Mucilaginibacter sp. nov., isolated from soil.</title>
        <authorList>
            <person name="Jeon C.O."/>
        </authorList>
    </citation>
    <scope>NUCLEOTIDE SEQUENCE</scope>
    <source>
        <strain evidence="1">R11</strain>
    </source>
</reference>
<dbReference type="Proteomes" id="UP000638732">
    <property type="component" value="Unassembled WGS sequence"/>
</dbReference>
<dbReference type="InterPro" id="IPR032710">
    <property type="entry name" value="NTF2-like_dom_sf"/>
</dbReference>
<comment type="caution">
    <text evidence="1">The sequence shown here is derived from an EMBL/GenBank/DDBJ whole genome shotgun (WGS) entry which is preliminary data.</text>
</comment>
<evidence type="ECO:0008006" key="3">
    <source>
        <dbReference type="Google" id="ProtNLM"/>
    </source>
</evidence>
<organism evidence="1 2">
    <name type="scientific">Mucilaginibacter agri</name>
    <dbReference type="NCBI Taxonomy" id="2695265"/>
    <lineage>
        <taxon>Bacteria</taxon>
        <taxon>Pseudomonadati</taxon>
        <taxon>Bacteroidota</taxon>
        <taxon>Sphingobacteriia</taxon>
        <taxon>Sphingobacteriales</taxon>
        <taxon>Sphingobacteriaceae</taxon>
        <taxon>Mucilaginibacter</taxon>
    </lineage>
</organism>